<evidence type="ECO:0000256" key="4">
    <source>
        <dbReference type="ARBA" id="ARBA00023187"/>
    </source>
</evidence>
<keyword evidence="1 7" id="KW-0853">WD repeat</keyword>
<dbReference type="GO" id="GO:0032797">
    <property type="term" value="C:SMN complex"/>
    <property type="evidence" value="ECO:0007669"/>
    <property type="project" value="TreeGrafter"/>
</dbReference>
<dbReference type="Gene3D" id="2.130.10.10">
    <property type="entry name" value="YVTN repeat-like/Quinoprotein amine dehydrogenase"/>
    <property type="match status" value="1"/>
</dbReference>
<dbReference type="PROSITE" id="PS00678">
    <property type="entry name" value="WD_REPEATS_1"/>
    <property type="match status" value="1"/>
</dbReference>
<keyword evidence="4" id="KW-0508">mRNA splicing</keyword>
<proteinExistence type="inferred from homology"/>
<feature type="repeat" description="WD" evidence="7">
    <location>
        <begin position="269"/>
        <end position="301"/>
    </location>
</feature>
<keyword evidence="3" id="KW-0677">Repeat</keyword>
<evidence type="ECO:0000256" key="2">
    <source>
        <dbReference type="ARBA" id="ARBA00022664"/>
    </source>
</evidence>
<dbReference type="InterPro" id="IPR019775">
    <property type="entry name" value="WD40_repeat_CS"/>
</dbReference>
<evidence type="ECO:0000313" key="9">
    <source>
        <dbReference type="Proteomes" id="UP000275385"/>
    </source>
</evidence>
<feature type="repeat" description="WD" evidence="7">
    <location>
        <begin position="24"/>
        <end position="65"/>
    </location>
</feature>
<evidence type="ECO:0000256" key="7">
    <source>
        <dbReference type="PROSITE-ProRule" id="PRU00221"/>
    </source>
</evidence>
<dbReference type="OrthoDB" id="408728at2759"/>
<dbReference type="GO" id="GO:0003723">
    <property type="term" value="F:RNA binding"/>
    <property type="evidence" value="ECO:0007669"/>
    <property type="project" value="TreeGrafter"/>
</dbReference>
<evidence type="ECO:0000256" key="1">
    <source>
        <dbReference type="ARBA" id="ARBA00022574"/>
    </source>
</evidence>
<dbReference type="Pfam" id="PF00400">
    <property type="entry name" value="WD40"/>
    <property type="match status" value="3"/>
</dbReference>
<dbReference type="AlphaFoldDB" id="A0A420Y4A2"/>
<dbReference type="STRING" id="177199.A0A420Y4A2"/>
<gene>
    <name evidence="8" type="ORF">DL546_004054</name>
</gene>
<dbReference type="SMART" id="SM00320">
    <property type="entry name" value="WD40"/>
    <property type="match status" value="4"/>
</dbReference>
<name>A0A420Y4A2_9PEZI</name>
<accession>A0A420Y4A2</accession>
<evidence type="ECO:0000256" key="3">
    <source>
        <dbReference type="ARBA" id="ARBA00022737"/>
    </source>
</evidence>
<dbReference type="InterPro" id="IPR036322">
    <property type="entry name" value="WD40_repeat_dom_sf"/>
</dbReference>
<dbReference type="PANTHER" id="PTHR19877:SF13">
    <property type="entry name" value="SERINE-THREONINE KINASE RECEPTOR-ASSOCIATED PROTEIN"/>
    <property type="match status" value="1"/>
</dbReference>
<comment type="caution">
    <text evidence="8">The sequence shown here is derived from an EMBL/GenBank/DDBJ whole genome shotgun (WGS) entry which is preliminary data.</text>
</comment>
<dbReference type="EMBL" id="QVQW01000054">
    <property type="protein sequence ID" value="RKU42590.1"/>
    <property type="molecule type" value="Genomic_DNA"/>
</dbReference>
<dbReference type="GO" id="GO:0000387">
    <property type="term" value="P:spliceosomal snRNP assembly"/>
    <property type="evidence" value="ECO:0007669"/>
    <property type="project" value="TreeGrafter"/>
</dbReference>
<evidence type="ECO:0000256" key="6">
    <source>
        <dbReference type="ARBA" id="ARBA00040390"/>
    </source>
</evidence>
<keyword evidence="2" id="KW-0507">mRNA processing</keyword>
<dbReference type="PROSITE" id="PS50294">
    <property type="entry name" value="WD_REPEATS_REGION"/>
    <property type="match status" value="2"/>
</dbReference>
<organism evidence="8 9">
    <name type="scientific">Coniochaeta pulveracea</name>
    <dbReference type="NCBI Taxonomy" id="177199"/>
    <lineage>
        <taxon>Eukaryota</taxon>
        <taxon>Fungi</taxon>
        <taxon>Dikarya</taxon>
        <taxon>Ascomycota</taxon>
        <taxon>Pezizomycotina</taxon>
        <taxon>Sordariomycetes</taxon>
        <taxon>Sordariomycetidae</taxon>
        <taxon>Coniochaetales</taxon>
        <taxon>Coniochaetaceae</taxon>
        <taxon>Coniochaeta</taxon>
    </lineage>
</organism>
<dbReference type="InterPro" id="IPR015943">
    <property type="entry name" value="WD40/YVTN_repeat-like_dom_sf"/>
</dbReference>
<dbReference type="PANTHER" id="PTHR19877">
    <property type="entry name" value="EUKARYOTIC TRANSLATION INITIATION FACTOR 3 SUBUNIT I"/>
    <property type="match status" value="1"/>
</dbReference>
<dbReference type="SUPFAM" id="SSF50978">
    <property type="entry name" value="WD40 repeat-like"/>
    <property type="match status" value="1"/>
</dbReference>
<dbReference type="PROSITE" id="PS50082">
    <property type="entry name" value="WD_REPEATS_2"/>
    <property type="match status" value="2"/>
</dbReference>
<keyword evidence="9" id="KW-1185">Reference proteome</keyword>
<dbReference type="Proteomes" id="UP000275385">
    <property type="component" value="Unassembled WGS sequence"/>
</dbReference>
<reference evidence="8 9" key="1">
    <citation type="submission" date="2018-08" db="EMBL/GenBank/DDBJ databases">
        <title>Draft genome of the lignicolous fungus Coniochaeta pulveracea.</title>
        <authorList>
            <person name="Borstlap C.J."/>
            <person name="De Witt R.N."/>
            <person name="Botha A."/>
            <person name="Volschenk H."/>
        </authorList>
    </citation>
    <scope>NUCLEOTIDE SEQUENCE [LARGE SCALE GENOMIC DNA]</scope>
    <source>
        <strain evidence="8 9">CAB683</strain>
    </source>
</reference>
<evidence type="ECO:0000313" key="8">
    <source>
        <dbReference type="EMBL" id="RKU42590.1"/>
    </source>
</evidence>
<evidence type="ECO:0000256" key="5">
    <source>
        <dbReference type="ARBA" id="ARBA00038394"/>
    </source>
</evidence>
<protein>
    <recommendedName>
        <fullName evidence="6">Serine-threonine kinase receptor-associated protein</fullName>
    </recommendedName>
</protein>
<dbReference type="InterPro" id="IPR001680">
    <property type="entry name" value="WD40_rpt"/>
</dbReference>
<comment type="similarity">
    <text evidence="5">Belongs to the WD repeat STRAP family.</text>
</comment>
<sequence>MVSACKDGNPMLRDGQTGDWIGTFLGHKGAVWQAKLSDDARYAATASADFTAKVWDTRTGELLYILQHEHIVRAIAYPPGNSGMLATGGFEKKLRIFDLTEETPKAISDAEGSESTVTPVTISADRAFEIGAGSHTQPIKFIVWTAASEYIITASGDTLRWFYIPRRECIKTEKLDGEITSCELVSLDPRYSSPDDIGGGLPVLAVAAGRTVSFWGGQRADTQIKRFTLSHKAVSVGLDLRGKKFVVGEEPGTWAHVYRWDDATEIDVHKGHHGPIWSIAFSPDGNLYATASEDGTIKMWKNCDGLYGLWRGGAVAGERGSD</sequence>